<keyword evidence="2" id="KW-1185">Reference proteome</keyword>
<accession>A0A177B883</accession>
<proteinExistence type="predicted"/>
<dbReference type="Proteomes" id="UP000078046">
    <property type="component" value="Unassembled WGS sequence"/>
</dbReference>
<organism evidence="1 2">
    <name type="scientific">Intoshia linei</name>
    <dbReference type="NCBI Taxonomy" id="1819745"/>
    <lineage>
        <taxon>Eukaryota</taxon>
        <taxon>Metazoa</taxon>
        <taxon>Spiralia</taxon>
        <taxon>Lophotrochozoa</taxon>
        <taxon>Mesozoa</taxon>
        <taxon>Orthonectida</taxon>
        <taxon>Rhopaluridae</taxon>
        <taxon>Intoshia</taxon>
    </lineage>
</organism>
<dbReference type="EMBL" id="LWCA01000231">
    <property type="protein sequence ID" value="OAF69781.1"/>
    <property type="molecule type" value="Genomic_DNA"/>
</dbReference>
<protein>
    <submittedName>
        <fullName evidence="1">Uncharacterized protein</fullName>
    </submittedName>
</protein>
<dbReference type="AlphaFoldDB" id="A0A177B883"/>
<reference evidence="1 2" key="1">
    <citation type="submission" date="2016-04" db="EMBL/GenBank/DDBJ databases">
        <title>The genome of Intoshia linei affirms orthonectids as highly simplified spiralians.</title>
        <authorList>
            <person name="Mikhailov K.V."/>
            <person name="Slusarev G.S."/>
            <person name="Nikitin M.A."/>
            <person name="Logacheva M.D."/>
            <person name="Penin A."/>
            <person name="Aleoshin V."/>
            <person name="Panchin Y.V."/>
        </authorList>
    </citation>
    <scope>NUCLEOTIDE SEQUENCE [LARGE SCALE GENOMIC DNA]</scope>
    <source>
        <strain evidence="1">Intl2013</strain>
        <tissue evidence="1">Whole animal</tissue>
    </source>
</reference>
<comment type="caution">
    <text evidence="1">The sequence shown here is derived from an EMBL/GenBank/DDBJ whole genome shotgun (WGS) entry which is preliminary data.</text>
</comment>
<evidence type="ECO:0000313" key="1">
    <source>
        <dbReference type="EMBL" id="OAF69781.1"/>
    </source>
</evidence>
<name>A0A177B883_9BILA</name>
<evidence type="ECO:0000313" key="2">
    <source>
        <dbReference type="Proteomes" id="UP000078046"/>
    </source>
</evidence>
<sequence>MAEYRRSYKIRIYIRVLSALSFIPEHRVRRMYYIVRGSVDFPVLLSSIYNYLYKNYIGDIGQSVRYPIHVWNVYLNIFDNIPSTNNEIKG</sequence>
<gene>
    <name evidence="1" type="ORF">A3Q56_02417</name>
</gene>